<evidence type="ECO:0000259" key="1">
    <source>
        <dbReference type="Pfam" id="PF00646"/>
    </source>
</evidence>
<dbReference type="InterPro" id="IPR001810">
    <property type="entry name" value="F-box_dom"/>
</dbReference>
<dbReference type="Proteomes" id="UP000228380">
    <property type="component" value="Chromosome 2"/>
</dbReference>
<protein>
    <submittedName>
        <fullName evidence="4">Uncharacterized protein LOC103706367</fullName>
    </submittedName>
</protein>
<evidence type="ECO:0000259" key="2">
    <source>
        <dbReference type="Pfam" id="PF03478"/>
    </source>
</evidence>
<reference evidence="4" key="2">
    <citation type="submission" date="2025-08" db="UniProtKB">
        <authorList>
            <consortium name="RefSeq"/>
        </authorList>
    </citation>
    <scope>IDENTIFICATION</scope>
    <source>
        <tissue evidence="4">Young leaves</tissue>
    </source>
</reference>
<dbReference type="OrthoDB" id="616378at2759"/>
<feature type="domain" description="F-box" evidence="1">
    <location>
        <begin position="6"/>
        <end position="43"/>
    </location>
</feature>
<accession>A0A8B7BZN8</accession>
<dbReference type="GeneID" id="103706367"/>
<evidence type="ECO:0000313" key="3">
    <source>
        <dbReference type="Proteomes" id="UP000228380"/>
    </source>
</evidence>
<dbReference type="KEGG" id="pda:103706367"/>
<dbReference type="RefSeq" id="XP_008788661.2">
    <property type="nucleotide sequence ID" value="XM_008790439.4"/>
</dbReference>
<feature type="domain" description="KIB1-4 beta-propeller" evidence="2">
    <location>
        <begin position="100"/>
        <end position="325"/>
    </location>
</feature>
<dbReference type="Pfam" id="PF00646">
    <property type="entry name" value="F-box"/>
    <property type="match status" value="1"/>
</dbReference>
<dbReference type="AlphaFoldDB" id="A0A8B7BZN8"/>
<dbReference type="PANTHER" id="PTHR33800">
    <property type="entry name" value="OS06G0113600 PROTEIN"/>
    <property type="match status" value="1"/>
</dbReference>
<proteinExistence type="predicted"/>
<dbReference type="Gene3D" id="1.20.1280.50">
    <property type="match status" value="1"/>
</dbReference>
<gene>
    <name evidence="4" type="primary">LOC103706367</name>
</gene>
<keyword evidence="3" id="KW-1185">Reference proteome</keyword>
<organism evidence="3 4">
    <name type="scientific">Phoenix dactylifera</name>
    <name type="common">Date palm</name>
    <dbReference type="NCBI Taxonomy" id="42345"/>
    <lineage>
        <taxon>Eukaryota</taxon>
        <taxon>Viridiplantae</taxon>
        <taxon>Streptophyta</taxon>
        <taxon>Embryophyta</taxon>
        <taxon>Tracheophyta</taxon>
        <taxon>Spermatophyta</taxon>
        <taxon>Magnoliopsida</taxon>
        <taxon>Liliopsida</taxon>
        <taxon>Arecaceae</taxon>
        <taxon>Coryphoideae</taxon>
        <taxon>Phoeniceae</taxon>
        <taxon>Phoenix</taxon>
    </lineage>
</organism>
<name>A0A8B7BZN8_PHODC</name>
<dbReference type="PANTHER" id="PTHR33800:SF13">
    <property type="entry name" value="OS06G0113600 PROTEIN"/>
    <property type="match status" value="1"/>
</dbReference>
<sequence length="380" mass="42967">MEGRNWADLPDLALFSVLLSLSSLPDLFSFAGVCRAWRSFLRSAAPELYLSSRPPLLLCPPHRQPHRRVFQLSPNTTASDFRLYALDHPSTSFKSLLSNETLATLCFGYSHGHLLLLRRPREALLADVLTGAEIHPPTLPPDRYTYYYAALTAPPSSPDCRILLFYSRYALLCCRLGDPYPGWTKLRLQPGVSYIARVLSFKGRIFAVDHGAKLLAFDFDPDFRVEMLKVGGLRPMPAQNRWQFGPQLVECGGKLLLVLFFQERSRWETRVDAYRLDFERMVWAQVESLGDFSLFIDCGGRCPVSCANPGSWGGRSNCIYLAGLDCACWKQYSLDDKTWREYSPAGKMISSGSFPPLIDPPLLPCWPSPFWVYPSLFFGP</sequence>
<evidence type="ECO:0000313" key="4">
    <source>
        <dbReference type="RefSeq" id="XP_008788661.2"/>
    </source>
</evidence>
<dbReference type="InterPro" id="IPR036047">
    <property type="entry name" value="F-box-like_dom_sf"/>
</dbReference>
<dbReference type="Pfam" id="PF03478">
    <property type="entry name" value="Beta-prop_KIB1-4"/>
    <property type="match status" value="1"/>
</dbReference>
<dbReference type="InterPro" id="IPR005174">
    <property type="entry name" value="KIB1-4_b-propeller"/>
</dbReference>
<dbReference type="SUPFAM" id="SSF81383">
    <property type="entry name" value="F-box domain"/>
    <property type="match status" value="1"/>
</dbReference>
<reference evidence="3" key="1">
    <citation type="journal article" date="2019" name="Nat. Commun.">
        <title>Genome-wide association mapping of date palm fruit traits.</title>
        <authorList>
            <person name="Hazzouri K.M."/>
            <person name="Gros-Balthazard M."/>
            <person name="Flowers J.M."/>
            <person name="Copetti D."/>
            <person name="Lemansour A."/>
            <person name="Lebrun M."/>
            <person name="Masmoudi K."/>
            <person name="Ferrand S."/>
            <person name="Dhar M.I."/>
            <person name="Fresquez Z.A."/>
            <person name="Rosas U."/>
            <person name="Zhang J."/>
            <person name="Talag J."/>
            <person name="Lee S."/>
            <person name="Kudrna D."/>
            <person name="Powell R.F."/>
            <person name="Leitch I.J."/>
            <person name="Krueger R.R."/>
            <person name="Wing R.A."/>
            <person name="Amiri K.M.A."/>
            <person name="Purugganan M.D."/>
        </authorList>
    </citation>
    <scope>NUCLEOTIDE SEQUENCE [LARGE SCALE GENOMIC DNA]</scope>
    <source>
        <strain evidence="3">cv. Khalas</strain>
    </source>
</reference>